<dbReference type="PANTHER" id="PTHR12582:SF5">
    <property type="entry name" value="NETRIN RECEPTOR UNC5D"/>
    <property type="match status" value="1"/>
</dbReference>
<proteinExistence type="inferred from homology"/>
<name>A0A1S3LN93_SALSA</name>
<dbReference type="Gene3D" id="2.60.220.30">
    <property type="match status" value="1"/>
</dbReference>
<keyword evidence="9" id="KW-1015">Disulfide bond</keyword>
<dbReference type="InterPro" id="IPR003599">
    <property type="entry name" value="Ig_sub"/>
</dbReference>
<evidence type="ECO:0000256" key="3">
    <source>
        <dbReference type="ARBA" id="ARBA00022473"/>
    </source>
</evidence>
<dbReference type="GO" id="GO:0005886">
    <property type="term" value="C:plasma membrane"/>
    <property type="evidence" value="ECO:0007669"/>
    <property type="project" value="UniProtKB-SubCell"/>
</dbReference>
<sequence length="901" mass="99306">MGQFSGGCYLSLGIVVFLCLQFPTTVARGSRSDALQHGTSGTLPHFLQEPDDAYIVKSNPIKLKCRARPALQIFFKCNGEWVHQSQHQSQEHTDESTGLKIREVMINVSRQQVEDFHGPEDYWCLCVAWSHLGTSKSRKATVRIAYLRKNFEQDPQGREVPIKGMIVLHCRPPEGVPVAEVEWLKNEEPVGSDGNIDTRADHNLIIQEARLSDSGNYTCLASNIVAKRRSLTATVVIFVDGGWAEWTEWTVCSGECERQRSRECTAPEPKRGGRLCDGAALGTYNCTGGLCTHSLEGSSDVALYSGLAAGVVTVVVLIVAVTLYRRNQSEYGVDVIDSSALTGGFQSFSFKTARQGNPLLISSSLQPDLTVSRTYTSPICFQDSMDKELISQEPSLFDPLPDLKVKVHSSFMVSLGVSERGAEYHAQKAHPQTFPRGLAPDYSGVRVEGTLRGRREKSLLAPHAPSTPSRPPLRTSGVLGHAGGRLVVPNTGVSLLVPHGGIAEDTTWEMYMVINQEDSSSTLSEESQEVLLSPEVTYGPPGLDLSCPVAMTIAHCAEVATDNWSIRLKRQTQDNKWEEVMSVEEESTSCYCLLEAQCCHLLLESPGRYALVGEPLSQEAVKRLRLAVFGSADNTNPLGYSLRVYCVDNTPYAFQEVASVERVKGGRLLEEPKTLLFRGNSFSLQLSIQDIPQFLWSIKPFTTCQEFSFSQVWASNQRPLQCAFSLERYSPASSQLSCKISVRQVKGQEQILQVYTSVVESEKEVVPFFTQSNCTTMSLTGSRAFKIPLSIRQRICATFDTANAKGKDWQLLAQKLHIDRNLCYFARQESPSAVILSLWEAQHQDTGDLDSLASALEEIGKVHSSTHSTSSRATTLTTTGTTTRTTTTLGCSTEELDTEFT</sequence>
<dbReference type="SUPFAM" id="SSF48726">
    <property type="entry name" value="Immunoglobulin"/>
    <property type="match status" value="2"/>
</dbReference>
<dbReference type="InterPro" id="IPR036179">
    <property type="entry name" value="Ig-like_dom_sf"/>
</dbReference>
<feature type="domain" description="ZU5" evidence="17">
    <location>
        <begin position="473"/>
        <end position="615"/>
    </location>
</feature>
<dbReference type="PROSITE" id="PS51145">
    <property type="entry name" value="ZU5"/>
    <property type="match status" value="1"/>
</dbReference>
<dbReference type="FunFam" id="2.20.100.10:FF:000002">
    <property type="entry name" value="Unc-5 netrin receptor C"/>
    <property type="match status" value="1"/>
</dbReference>
<dbReference type="SMART" id="SM00218">
    <property type="entry name" value="ZU5"/>
    <property type="match status" value="1"/>
</dbReference>
<evidence type="ECO:0000256" key="2">
    <source>
        <dbReference type="ARBA" id="ARBA00009844"/>
    </source>
</evidence>
<dbReference type="PROSITE" id="PS50017">
    <property type="entry name" value="DEATH_DOMAIN"/>
    <property type="match status" value="1"/>
</dbReference>
<keyword evidence="10 13" id="KW-0675">Receptor</keyword>
<comment type="similarity">
    <text evidence="2 13">Belongs to the unc-5 family.</text>
</comment>
<dbReference type="Pfam" id="PF25609">
    <property type="entry name" value="Unc5_NetrinR_N"/>
    <property type="match status" value="1"/>
</dbReference>
<dbReference type="PROSITE" id="PS50092">
    <property type="entry name" value="TSP1"/>
    <property type="match status" value="1"/>
</dbReference>
<dbReference type="SMART" id="SM00408">
    <property type="entry name" value="IGc2"/>
    <property type="match status" value="1"/>
</dbReference>
<dbReference type="FunFam" id="2.60.220.30:FF:000006">
    <property type="entry name" value="Unc-5 netrin receptor D"/>
    <property type="match status" value="1"/>
</dbReference>
<dbReference type="AlphaFoldDB" id="A0A1S3LN93"/>
<evidence type="ECO:0000256" key="14">
    <source>
        <dbReference type="SAM" id="MobiDB-lite"/>
    </source>
</evidence>
<dbReference type="Gene3D" id="1.10.533.10">
    <property type="entry name" value="Death Domain, Fas"/>
    <property type="match status" value="1"/>
</dbReference>
<dbReference type="RefSeq" id="XP_013992448.1">
    <property type="nucleotide sequence ID" value="XM_014136973.2"/>
</dbReference>
<evidence type="ECO:0000256" key="7">
    <source>
        <dbReference type="ARBA" id="ARBA00022989"/>
    </source>
</evidence>
<dbReference type="GeneID" id="106567541"/>
<dbReference type="SMART" id="SM00409">
    <property type="entry name" value="IG"/>
    <property type="match status" value="1"/>
</dbReference>
<dbReference type="InterPro" id="IPR037936">
    <property type="entry name" value="UNC5A-D"/>
</dbReference>
<keyword evidence="11" id="KW-0325">Glycoprotein</keyword>
<dbReference type="InterPro" id="IPR057755">
    <property type="entry name" value="UNC5A-D-like_N"/>
</dbReference>
<evidence type="ECO:0000259" key="15">
    <source>
        <dbReference type="PROSITE" id="PS50017"/>
    </source>
</evidence>
<keyword evidence="8" id="KW-0472">Membrane</keyword>
<keyword evidence="12 13" id="KW-0393">Immunoglobulin domain</keyword>
<evidence type="ECO:0000256" key="8">
    <source>
        <dbReference type="ARBA" id="ARBA00023136"/>
    </source>
</evidence>
<dbReference type="SMART" id="SM00209">
    <property type="entry name" value="TSP1"/>
    <property type="match status" value="1"/>
</dbReference>
<keyword evidence="18" id="KW-1185">Reference proteome</keyword>
<keyword evidence="3 13" id="KW-0217">Developmental protein</keyword>
<dbReference type="InterPro" id="IPR036383">
    <property type="entry name" value="TSP1_rpt_sf"/>
</dbReference>
<keyword evidence="5" id="KW-0812">Transmembrane</keyword>
<evidence type="ECO:0000259" key="17">
    <source>
        <dbReference type="PROSITE" id="PS51145"/>
    </source>
</evidence>
<keyword evidence="7" id="KW-1133">Transmembrane helix</keyword>
<dbReference type="GO" id="GO:0007411">
    <property type="term" value="P:axon guidance"/>
    <property type="evidence" value="ECO:0007669"/>
    <property type="project" value="TreeGrafter"/>
</dbReference>
<dbReference type="InterPro" id="IPR011029">
    <property type="entry name" value="DEATH-like_dom_sf"/>
</dbReference>
<evidence type="ECO:0000313" key="19">
    <source>
        <dbReference type="RefSeq" id="XP_013992448.1"/>
    </source>
</evidence>
<feature type="domain" description="Death" evidence="15">
    <location>
        <begin position="806"/>
        <end position="861"/>
    </location>
</feature>
<dbReference type="Gene3D" id="2.20.100.10">
    <property type="entry name" value="Thrombospondin type-1 (TSP1) repeat"/>
    <property type="match status" value="1"/>
</dbReference>
<dbReference type="FunFam" id="1.10.533.10:FF:000001">
    <property type="entry name" value="Unc-5 netrin receptor B"/>
    <property type="match status" value="1"/>
</dbReference>
<comment type="function">
    <text evidence="13">Receptor for netrin required for axon guidance. Mediates axon repulsion of neuronal growth cones in the developing nervous system upon ligand binding.</text>
</comment>
<evidence type="ECO:0000313" key="18">
    <source>
        <dbReference type="Proteomes" id="UP001652741"/>
    </source>
</evidence>
<feature type="chain" id="PRO_5025098824" description="Netrin receptor UNC5" evidence="13">
    <location>
        <begin position="28"/>
        <end position="901"/>
    </location>
</feature>
<feature type="region of interest" description="Disordered" evidence="14">
    <location>
        <begin position="863"/>
        <end position="885"/>
    </location>
</feature>
<dbReference type="SUPFAM" id="SSF47986">
    <property type="entry name" value="DEATH domain"/>
    <property type="match status" value="1"/>
</dbReference>
<evidence type="ECO:0000256" key="5">
    <source>
        <dbReference type="ARBA" id="ARBA00022692"/>
    </source>
</evidence>
<comment type="subcellular location">
    <subcellularLocation>
        <location evidence="1 13">Cell membrane</location>
        <topology evidence="1 13">Single-pass type I membrane protein</topology>
    </subcellularLocation>
</comment>
<evidence type="ECO:0000256" key="11">
    <source>
        <dbReference type="ARBA" id="ARBA00023180"/>
    </source>
</evidence>
<accession>A0A1S3LN93</accession>
<organism evidence="18 19">
    <name type="scientific">Salmo salar</name>
    <name type="common">Atlantic salmon</name>
    <dbReference type="NCBI Taxonomy" id="8030"/>
    <lineage>
        <taxon>Eukaryota</taxon>
        <taxon>Metazoa</taxon>
        <taxon>Chordata</taxon>
        <taxon>Craniata</taxon>
        <taxon>Vertebrata</taxon>
        <taxon>Euteleostomi</taxon>
        <taxon>Actinopterygii</taxon>
        <taxon>Neopterygii</taxon>
        <taxon>Teleostei</taxon>
        <taxon>Protacanthopterygii</taxon>
        <taxon>Salmoniformes</taxon>
        <taxon>Salmonidae</taxon>
        <taxon>Salmoninae</taxon>
        <taxon>Salmo</taxon>
    </lineage>
</organism>
<reference evidence="19" key="1">
    <citation type="submission" date="2025-08" db="UniProtKB">
        <authorList>
            <consortium name="RefSeq"/>
        </authorList>
    </citation>
    <scope>IDENTIFICATION</scope>
</reference>
<dbReference type="FunFam" id="2.60.40.10:FF:000039">
    <property type="entry name" value="Unc-5 netrin receptor C"/>
    <property type="match status" value="1"/>
</dbReference>
<evidence type="ECO:0000256" key="12">
    <source>
        <dbReference type="ARBA" id="ARBA00023319"/>
    </source>
</evidence>
<dbReference type="Proteomes" id="UP001652741">
    <property type="component" value="Chromosome ssa01"/>
</dbReference>
<dbReference type="InterPro" id="IPR013783">
    <property type="entry name" value="Ig-like_fold"/>
</dbReference>
<evidence type="ECO:0000256" key="9">
    <source>
        <dbReference type="ARBA" id="ARBA00023157"/>
    </source>
</evidence>
<dbReference type="Pfam" id="PF17217">
    <property type="entry name" value="UPA"/>
    <property type="match status" value="1"/>
</dbReference>
<dbReference type="InterPro" id="IPR000488">
    <property type="entry name" value="Death_dom"/>
</dbReference>
<dbReference type="SMART" id="SM00005">
    <property type="entry name" value="DEATH"/>
    <property type="match status" value="1"/>
</dbReference>
<dbReference type="SUPFAM" id="SSF82895">
    <property type="entry name" value="TSP-1 type 1 repeat"/>
    <property type="match status" value="1"/>
</dbReference>
<keyword evidence="4" id="KW-1003">Cell membrane</keyword>
<evidence type="ECO:0000256" key="10">
    <source>
        <dbReference type="ARBA" id="ARBA00023170"/>
    </source>
</evidence>
<dbReference type="InterPro" id="IPR000884">
    <property type="entry name" value="TSP1_rpt"/>
</dbReference>
<gene>
    <name evidence="19" type="primary">LOC106567541</name>
</gene>
<dbReference type="InterPro" id="IPR003598">
    <property type="entry name" value="Ig_sub2"/>
</dbReference>
<dbReference type="Pfam" id="PF00791">
    <property type="entry name" value="ZU5"/>
    <property type="match status" value="1"/>
</dbReference>
<dbReference type="Gene3D" id="2.60.40.10">
    <property type="entry name" value="Immunoglobulins"/>
    <property type="match status" value="2"/>
</dbReference>
<feature type="region of interest" description="Disordered" evidence="14">
    <location>
        <begin position="453"/>
        <end position="475"/>
    </location>
</feature>
<protein>
    <recommendedName>
        <fullName evidence="13">Netrin receptor UNC5</fullName>
    </recommendedName>
</protein>
<dbReference type="InterPro" id="IPR007110">
    <property type="entry name" value="Ig-like_dom"/>
</dbReference>
<dbReference type="Pfam" id="PF07679">
    <property type="entry name" value="I-set"/>
    <property type="match status" value="1"/>
</dbReference>
<feature type="domain" description="Ig-like" evidence="16">
    <location>
        <begin position="156"/>
        <end position="232"/>
    </location>
</feature>
<keyword evidence="6 13" id="KW-0732">Signal</keyword>
<evidence type="ECO:0000256" key="6">
    <source>
        <dbReference type="ARBA" id="ARBA00022729"/>
    </source>
</evidence>
<dbReference type="Pfam" id="PF00531">
    <property type="entry name" value="Death"/>
    <property type="match status" value="1"/>
</dbReference>
<evidence type="ECO:0000256" key="13">
    <source>
        <dbReference type="RuleBase" id="RU367033"/>
    </source>
</evidence>
<evidence type="ECO:0000259" key="16">
    <source>
        <dbReference type="PROSITE" id="PS50835"/>
    </source>
</evidence>
<dbReference type="FunFam" id="2.60.40.10:FF:000037">
    <property type="entry name" value="Unc-5 netrin receptor C"/>
    <property type="match status" value="1"/>
</dbReference>
<dbReference type="InterPro" id="IPR033772">
    <property type="entry name" value="UPA"/>
</dbReference>
<dbReference type="InterPro" id="IPR000906">
    <property type="entry name" value="ZU5_dom"/>
</dbReference>
<dbReference type="GO" id="GO:0005042">
    <property type="term" value="F:netrin receptor activity"/>
    <property type="evidence" value="ECO:0007669"/>
    <property type="project" value="UniProtKB-UniRule"/>
</dbReference>
<dbReference type="PANTHER" id="PTHR12582">
    <property type="entry name" value="NETRIN RECEPTOR UNC5"/>
    <property type="match status" value="1"/>
</dbReference>
<dbReference type="PROSITE" id="PS50835">
    <property type="entry name" value="IG_LIKE"/>
    <property type="match status" value="1"/>
</dbReference>
<feature type="signal peptide" evidence="13">
    <location>
        <begin position="1"/>
        <end position="27"/>
    </location>
</feature>
<dbReference type="InterPro" id="IPR013098">
    <property type="entry name" value="Ig_I-set"/>
</dbReference>
<evidence type="ECO:0000256" key="4">
    <source>
        <dbReference type="ARBA" id="ARBA00022475"/>
    </source>
</evidence>
<evidence type="ECO:0000256" key="1">
    <source>
        <dbReference type="ARBA" id="ARBA00004251"/>
    </source>
</evidence>